<reference evidence="1 2" key="2">
    <citation type="submission" date="2018-11" db="EMBL/GenBank/DDBJ databases">
        <authorList>
            <consortium name="Pathogen Informatics"/>
        </authorList>
    </citation>
    <scope>NUCLEOTIDE SEQUENCE [LARGE SCALE GENOMIC DNA]</scope>
    <source>
        <strain evidence="1 2">Egypt</strain>
    </source>
</reference>
<organism evidence="3">
    <name type="scientific">Echinostoma caproni</name>
    <dbReference type="NCBI Taxonomy" id="27848"/>
    <lineage>
        <taxon>Eukaryota</taxon>
        <taxon>Metazoa</taxon>
        <taxon>Spiralia</taxon>
        <taxon>Lophotrochozoa</taxon>
        <taxon>Platyhelminthes</taxon>
        <taxon>Trematoda</taxon>
        <taxon>Digenea</taxon>
        <taxon>Plagiorchiida</taxon>
        <taxon>Echinostomata</taxon>
        <taxon>Echinostomatoidea</taxon>
        <taxon>Echinostomatidae</taxon>
        <taxon>Echinostoma</taxon>
    </lineage>
</organism>
<name>A0A183AD71_9TREM</name>
<evidence type="ECO:0000313" key="1">
    <source>
        <dbReference type="EMBL" id="VDP73988.1"/>
    </source>
</evidence>
<reference evidence="3" key="1">
    <citation type="submission" date="2016-06" db="UniProtKB">
        <authorList>
            <consortium name="WormBaseParasite"/>
        </authorList>
    </citation>
    <scope>IDENTIFICATION</scope>
</reference>
<dbReference type="Proteomes" id="UP000272942">
    <property type="component" value="Unassembled WGS sequence"/>
</dbReference>
<evidence type="ECO:0000313" key="3">
    <source>
        <dbReference type="WBParaSite" id="ECPE_0000491801-mRNA-1"/>
    </source>
</evidence>
<accession>A0A183AD71</accession>
<gene>
    <name evidence="1" type="ORF">ECPE_LOCUS4906</name>
</gene>
<sequence>MVYPLHSSNLKRLPELGKSPHAHYAGSLPDCSRPAKYLPIPKASAEYRAVCYRARPQVKDRATAVISQLTMNTLGFGRRSAAALKDVVGLPLGKGSLYKPLQISVDSTVTWRV</sequence>
<proteinExistence type="predicted"/>
<protein>
    <submittedName>
        <fullName evidence="3">Complex I-B9</fullName>
    </submittedName>
</protein>
<dbReference type="WBParaSite" id="ECPE_0000491801-mRNA-1">
    <property type="protein sequence ID" value="ECPE_0000491801-mRNA-1"/>
    <property type="gene ID" value="ECPE_0000491801"/>
</dbReference>
<evidence type="ECO:0000313" key="2">
    <source>
        <dbReference type="Proteomes" id="UP000272942"/>
    </source>
</evidence>
<keyword evidence="2" id="KW-1185">Reference proteome</keyword>
<dbReference type="AlphaFoldDB" id="A0A183AD71"/>
<dbReference type="EMBL" id="UZAN01041745">
    <property type="protein sequence ID" value="VDP73988.1"/>
    <property type="molecule type" value="Genomic_DNA"/>
</dbReference>